<dbReference type="AlphaFoldDB" id="A0A1B9I498"/>
<evidence type="ECO:0000313" key="3">
    <source>
        <dbReference type="EMBL" id="OCF50333.1"/>
    </source>
</evidence>
<dbReference type="EMBL" id="KI894010">
    <property type="protein sequence ID" value="OCF50333.1"/>
    <property type="molecule type" value="Genomic_DNA"/>
</dbReference>
<reference evidence="3" key="1">
    <citation type="submission" date="2013-07" db="EMBL/GenBank/DDBJ databases">
        <title>The Genome Sequence of Cryptococcus pinus CBS10737.</title>
        <authorList>
            <consortium name="The Broad Institute Genome Sequencing Platform"/>
            <person name="Cuomo C."/>
            <person name="Litvintseva A."/>
            <person name="Chen Y."/>
            <person name="Heitman J."/>
            <person name="Sun S."/>
            <person name="Springer D."/>
            <person name="Dromer F."/>
            <person name="Young S.K."/>
            <person name="Zeng Q."/>
            <person name="Gargeya S."/>
            <person name="Fitzgerald M."/>
            <person name="Abouelleil A."/>
            <person name="Alvarado L."/>
            <person name="Berlin A.M."/>
            <person name="Chapman S.B."/>
            <person name="Dewar J."/>
            <person name="Goldberg J."/>
            <person name="Griggs A."/>
            <person name="Gujja S."/>
            <person name="Hansen M."/>
            <person name="Howarth C."/>
            <person name="Imamovic A."/>
            <person name="Larimer J."/>
            <person name="McCowan C."/>
            <person name="Murphy C."/>
            <person name="Pearson M."/>
            <person name="Priest M."/>
            <person name="Roberts A."/>
            <person name="Saif S."/>
            <person name="Shea T."/>
            <person name="Sykes S."/>
            <person name="Wortman J."/>
            <person name="Nusbaum C."/>
            <person name="Birren B."/>
        </authorList>
    </citation>
    <scope>NUCLEOTIDE SEQUENCE [LARGE SCALE GENOMIC DNA]</scope>
    <source>
        <strain evidence="3">CBS 10737</strain>
    </source>
</reference>
<evidence type="ECO:0000259" key="2">
    <source>
        <dbReference type="PROSITE" id="PS50020"/>
    </source>
</evidence>
<protein>
    <recommendedName>
        <fullName evidence="2">WW domain-containing protein</fullName>
    </recommendedName>
</protein>
<accession>A0A1B9I498</accession>
<dbReference type="PROSITE" id="PS50020">
    <property type="entry name" value="WW_DOMAIN_2"/>
    <property type="match status" value="1"/>
</dbReference>
<sequence>MASSTIKKATVEEAESSPSPPSSSSKLPEFSTNSQQEENVTDEPIKNLEKDKDDDSQEEEDEEEWDPSSEKLLGQINLKEKGKNKEIDNEIKKDEEEQPWQAVWAEQQNAWYFWNTKTGQVSWTNPLINLVESEIQPPLPPNQPPLPNQSSLPSTSTLNGIGITSNQVQNEFDINQGQYNLNEQPEIDEGLAYLFGGGGGTSSNLYGIDNSLQKASFNSRTGKFQSNQINNNPGYLDEYNRSKRMNNYYFDVEQWEKEKVKENELKRKRQEEQGNLPEKKITKKDIERFKKKNQERKQRSQAWLRE</sequence>
<dbReference type="KEGG" id="kpin:30172021"/>
<keyword evidence="5" id="KW-1185">Reference proteome</keyword>
<gene>
    <name evidence="3" type="ORF">I206_03652</name>
    <name evidence="4" type="ORF">I206_105442</name>
</gene>
<evidence type="ECO:0000313" key="5">
    <source>
        <dbReference type="Proteomes" id="UP000094020"/>
    </source>
</evidence>
<reference evidence="4" key="2">
    <citation type="submission" date="2013-07" db="EMBL/GenBank/DDBJ databases">
        <authorList>
            <consortium name="The Broad Institute Genome Sequencing Platform"/>
            <person name="Cuomo C."/>
            <person name="Litvintseva A."/>
            <person name="Chen Y."/>
            <person name="Heitman J."/>
            <person name="Sun S."/>
            <person name="Springer D."/>
            <person name="Dromer F."/>
            <person name="Young S.K."/>
            <person name="Zeng Q."/>
            <person name="Gargeya S."/>
            <person name="Fitzgerald M."/>
            <person name="Abouelleil A."/>
            <person name="Alvarado L."/>
            <person name="Berlin A.M."/>
            <person name="Chapman S.B."/>
            <person name="Dewar J."/>
            <person name="Goldberg J."/>
            <person name="Griggs A."/>
            <person name="Gujja S."/>
            <person name="Hansen M."/>
            <person name="Howarth C."/>
            <person name="Imamovic A."/>
            <person name="Larimer J."/>
            <person name="McCowan C."/>
            <person name="Murphy C."/>
            <person name="Pearson M."/>
            <person name="Priest M."/>
            <person name="Roberts A."/>
            <person name="Saif S."/>
            <person name="Shea T."/>
            <person name="Sykes S."/>
            <person name="Wortman J."/>
            <person name="Nusbaum C."/>
            <person name="Birren B."/>
        </authorList>
    </citation>
    <scope>NUCLEOTIDE SEQUENCE</scope>
    <source>
        <strain evidence="4">CBS 10737</strain>
    </source>
</reference>
<feature type="region of interest" description="Disordered" evidence="1">
    <location>
        <begin position="1"/>
        <end position="81"/>
    </location>
</feature>
<proteinExistence type="predicted"/>
<dbReference type="EMBL" id="CP144525">
    <property type="protein sequence ID" value="WWC71484.1"/>
    <property type="molecule type" value="Genomic_DNA"/>
</dbReference>
<evidence type="ECO:0000256" key="1">
    <source>
        <dbReference type="SAM" id="MobiDB-lite"/>
    </source>
</evidence>
<name>A0A1B9I498_9TREE</name>
<feature type="domain" description="WW" evidence="2">
    <location>
        <begin position="94"/>
        <end position="128"/>
    </location>
</feature>
<feature type="compositionally biased region" description="Basic and acidic residues" evidence="1">
    <location>
        <begin position="263"/>
        <end position="288"/>
    </location>
</feature>
<evidence type="ECO:0000313" key="4">
    <source>
        <dbReference type="EMBL" id="WWC71484.1"/>
    </source>
</evidence>
<reference evidence="4" key="4">
    <citation type="submission" date="2024-02" db="EMBL/GenBank/DDBJ databases">
        <title>Comparative genomics of Cryptococcus and Kwoniella reveals pathogenesis evolution and contrasting modes of karyotype evolution via chromosome fusion or intercentromeric recombination.</title>
        <authorList>
            <person name="Coelho M.A."/>
            <person name="David-Palma M."/>
            <person name="Shea T."/>
            <person name="Bowers K."/>
            <person name="McGinley-Smith S."/>
            <person name="Mohammad A.W."/>
            <person name="Gnirke A."/>
            <person name="Yurkov A.M."/>
            <person name="Nowrousian M."/>
            <person name="Sun S."/>
            <person name="Cuomo C.A."/>
            <person name="Heitman J."/>
        </authorList>
    </citation>
    <scope>NUCLEOTIDE SEQUENCE</scope>
    <source>
        <strain evidence="4">CBS 10737</strain>
    </source>
</reference>
<feature type="compositionally biased region" description="Acidic residues" evidence="1">
    <location>
        <begin position="54"/>
        <end position="67"/>
    </location>
</feature>
<feature type="region of interest" description="Disordered" evidence="1">
    <location>
        <begin position="263"/>
        <end position="306"/>
    </location>
</feature>
<dbReference type="OrthoDB" id="2444812at2759"/>
<dbReference type="Gene3D" id="2.20.70.10">
    <property type="match status" value="1"/>
</dbReference>
<organism evidence="3">
    <name type="scientific">Kwoniella pini CBS 10737</name>
    <dbReference type="NCBI Taxonomy" id="1296096"/>
    <lineage>
        <taxon>Eukaryota</taxon>
        <taxon>Fungi</taxon>
        <taxon>Dikarya</taxon>
        <taxon>Basidiomycota</taxon>
        <taxon>Agaricomycotina</taxon>
        <taxon>Tremellomycetes</taxon>
        <taxon>Tremellales</taxon>
        <taxon>Cryptococcaceae</taxon>
        <taxon>Kwoniella</taxon>
    </lineage>
</organism>
<dbReference type="InterPro" id="IPR036020">
    <property type="entry name" value="WW_dom_sf"/>
</dbReference>
<dbReference type="RefSeq" id="XP_019011552.1">
    <property type="nucleotide sequence ID" value="XM_019155398.1"/>
</dbReference>
<dbReference type="Proteomes" id="UP000094020">
    <property type="component" value="Chromosome 7"/>
</dbReference>
<dbReference type="SUPFAM" id="SSF51045">
    <property type="entry name" value="WW domain"/>
    <property type="match status" value="1"/>
</dbReference>
<dbReference type="GeneID" id="30172021"/>
<dbReference type="InterPro" id="IPR001202">
    <property type="entry name" value="WW_dom"/>
</dbReference>
<reference evidence="3" key="3">
    <citation type="submission" date="2016-07" db="EMBL/GenBank/DDBJ databases">
        <title>Evolution of pathogenesis and genome organization in the Tremellales.</title>
        <authorList>
            <person name="Cuomo C."/>
            <person name="Litvintseva A."/>
            <person name="Heitman J."/>
            <person name="Chen Y."/>
            <person name="Sun S."/>
            <person name="Springer D."/>
            <person name="Dromer F."/>
            <person name="Young S."/>
            <person name="Zeng Q."/>
            <person name="Chapman S."/>
            <person name="Gujja S."/>
            <person name="Saif S."/>
            <person name="Birren B."/>
        </authorList>
    </citation>
    <scope>NUCLEOTIDE SEQUENCE</scope>
    <source>
        <strain evidence="3">CBS 10737</strain>
    </source>
</reference>
<feature type="compositionally biased region" description="Basic and acidic residues" evidence="1">
    <location>
        <begin position="43"/>
        <end position="53"/>
    </location>
</feature>